<reference evidence="3" key="1">
    <citation type="submission" date="2017-02" db="EMBL/GenBank/DDBJ databases">
        <authorList>
            <person name="Varghese N."/>
            <person name="Submissions S."/>
        </authorList>
    </citation>
    <scope>NUCLEOTIDE SEQUENCE [LARGE SCALE GENOMIC DNA]</scope>
    <source>
        <strain evidence="3">DSM 24967</strain>
    </source>
</reference>
<evidence type="ECO:0008006" key="4">
    <source>
        <dbReference type="Google" id="ProtNLM"/>
    </source>
</evidence>
<feature type="chain" id="PRO_5013273194" description="DUF5020 domain-containing protein" evidence="1">
    <location>
        <begin position="20"/>
        <end position="232"/>
    </location>
</feature>
<name>A0A1T5BWQ7_9BACT</name>
<evidence type="ECO:0000256" key="1">
    <source>
        <dbReference type="SAM" id="SignalP"/>
    </source>
</evidence>
<evidence type="ECO:0000313" key="2">
    <source>
        <dbReference type="EMBL" id="SKB51788.1"/>
    </source>
</evidence>
<evidence type="ECO:0000313" key="3">
    <source>
        <dbReference type="Proteomes" id="UP000190852"/>
    </source>
</evidence>
<organism evidence="2 3">
    <name type="scientific">Parabacteroides chartae</name>
    <dbReference type="NCBI Taxonomy" id="1037355"/>
    <lineage>
        <taxon>Bacteria</taxon>
        <taxon>Pseudomonadati</taxon>
        <taxon>Bacteroidota</taxon>
        <taxon>Bacteroidia</taxon>
        <taxon>Bacteroidales</taxon>
        <taxon>Tannerellaceae</taxon>
        <taxon>Parabacteroides</taxon>
    </lineage>
</organism>
<dbReference type="InterPro" id="IPR036777">
    <property type="entry name" value="Channel_Tsx-like_sf"/>
</dbReference>
<sequence>MKKFFTIAAILLVALGAKAQNVQLHYDFGSALYDKLDGRPATTTTVEMFKPDKWGSTFFFLDFDYNNKGVQSAYWEIARELKFWEGPLAAHIEYNGGRGQYPYSNAYLAGIAYNYNNGDFTKGFGLQAMYKYIQKSYKPNNFQVTGTWYIHFAKGAGTFTGFADLWRENTNIIFLSEPQIWLNFNKLKGVDPEFNLSVGSEVEISNNFVWNKFGENNKFYMIPTLALKWSFN</sequence>
<protein>
    <recommendedName>
        <fullName evidence="4">DUF5020 domain-containing protein</fullName>
    </recommendedName>
</protein>
<keyword evidence="1" id="KW-0732">Signal</keyword>
<accession>A0A1T5BWQ7</accession>
<dbReference type="GO" id="GO:0009279">
    <property type="term" value="C:cell outer membrane"/>
    <property type="evidence" value="ECO:0007669"/>
    <property type="project" value="InterPro"/>
</dbReference>
<dbReference type="SUPFAM" id="SSF111364">
    <property type="entry name" value="Tsx-like channel"/>
    <property type="match status" value="1"/>
</dbReference>
<gene>
    <name evidence="2" type="ORF">SAMN05660349_01537</name>
</gene>
<dbReference type="EMBL" id="FUYQ01000009">
    <property type="protein sequence ID" value="SKB51788.1"/>
    <property type="molecule type" value="Genomic_DNA"/>
</dbReference>
<feature type="signal peptide" evidence="1">
    <location>
        <begin position="1"/>
        <end position="19"/>
    </location>
</feature>
<dbReference type="AlphaFoldDB" id="A0A1T5BWQ7"/>
<dbReference type="Pfam" id="PF16412">
    <property type="entry name" value="DUF5020"/>
    <property type="match status" value="1"/>
</dbReference>
<dbReference type="RefSeq" id="WP_079683119.1">
    <property type="nucleotide sequence ID" value="NZ_FUYQ01000009.1"/>
</dbReference>
<proteinExistence type="predicted"/>
<keyword evidence="3" id="KW-1185">Reference proteome</keyword>
<dbReference type="Proteomes" id="UP000190852">
    <property type="component" value="Unassembled WGS sequence"/>
</dbReference>